<dbReference type="Gramene" id="AET2Gv20050100.1">
    <property type="protein sequence ID" value="AET2Gv20050100.1"/>
    <property type="gene ID" value="AET2Gv20050100"/>
</dbReference>
<dbReference type="SUPFAM" id="SSF48264">
    <property type="entry name" value="Cytochrome P450"/>
    <property type="match status" value="1"/>
</dbReference>
<evidence type="ECO:0008006" key="14">
    <source>
        <dbReference type="Google" id="ProtNLM"/>
    </source>
</evidence>
<name>A0A453AAC1_AEGTS</name>
<keyword evidence="2 9" id="KW-0349">Heme</keyword>
<evidence type="ECO:0000256" key="4">
    <source>
        <dbReference type="ARBA" id="ARBA00022723"/>
    </source>
</evidence>
<evidence type="ECO:0000256" key="7">
    <source>
        <dbReference type="ARBA" id="ARBA00023004"/>
    </source>
</evidence>
<evidence type="ECO:0000256" key="2">
    <source>
        <dbReference type="ARBA" id="ARBA00022617"/>
    </source>
</evidence>
<reference evidence="13" key="1">
    <citation type="journal article" date="2014" name="Science">
        <title>Ancient hybridizations among the ancestral genomes of bread wheat.</title>
        <authorList>
            <consortium name="International Wheat Genome Sequencing Consortium,"/>
            <person name="Marcussen T."/>
            <person name="Sandve S.R."/>
            <person name="Heier L."/>
            <person name="Spannagl M."/>
            <person name="Pfeifer M."/>
            <person name="Jakobsen K.S."/>
            <person name="Wulff B.B."/>
            <person name="Steuernagel B."/>
            <person name="Mayer K.F."/>
            <person name="Olsen O.A."/>
        </authorList>
    </citation>
    <scope>NUCLEOTIDE SEQUENCE [LARGE SCALE GENOMIC DNA]</scope>
    <source>
        <strain evidence="13">cv. AL8/78</strain>
    </source>
</reference>
<sequence length="510" mass="57385">RLQAPSVMELTGATLFIVSLASVVILASFLSRKLAPSSKSRRPPGPRRLPLIGNLHQIVGAQPPVVLRDLAKKHGPVMYLRLGQVDTVVVSSRSAAEELLREKDLSFASRPNLLVAEISFYGNIDIAMTPYSAYWRTLRKICTVELLSERKVRQFSPVRDSETMSLVRNVREYAAASGGNPFNLGSLLISCSNSVTGKAVFGEKCSPELQEQFLSAMDVVLKLSGALCIGDLFPSLWFVDVLTGLRGRVWRARRQQDKALDKMISQSESKMRRGDHLLGVLLRIKDEGELDFPMEMDNVKAIIMDMFTAGTETTSSAAEWAMSELMRNPEVMAKAQAEVRRTFDDKNPQDHEEHIAELHYTKMVIKEAMRLYPVVPMLIPHVCRETCDLGGFEVTKGTRVMVNTWAFGRNPEYWHEPEEFKPERFEDGTATYKGSRFDYLPFGSGRRNCPGDNFGLAVLHLMVARLLYYFDWSLPAGVKPSELDMEMRVGMTLRRKNQLHLVATPYKACS</sequence>
<dbReference type="PROSITE" id="PS00086">
    <property type="entry name" value="CYTOCHROME_P450"/>
    <property type="match status" value="1"/>
</dbReference>
<dbReference type="Proteomes" id="UP000015105">
    <property type="component" value="Chromosome 2D"/>
</dbReference>
<keyword evidence="3 11" id="KW-0812">Transmembrane</keyword>
<dbReference type="Pfam" id="PF00067">
    <property type="entry name" value="p450"/>
    <property type="match status" value="1"/>
</dbReference>
<accession>A0A453AAC1</accession>
<comment type="cofactor">
    <cofactor evidence="9">
        <name>heme</name>
        <dbReference type="ChEBI" id="CHEBI:30413"/>
    </cofactor>
</comment>
<reference evidence="12" key="5">
    <citation type="journal article" date="2021" name="G3 (Bethesda)">
        <title>Aegilops tauschii genome assembly Aet v5.0 features greater sequence contiguity and improved annotation.</title>
        <authorList>
            <person name="Wang L."/>
            <person name="Zhu T."/>
            <person name="Rodriguez J.C."/>
            <person name="Deal K.R."/>
            <person name="Dubcovsky J."/>
            <person name="McGuire P.E."/>
            <person name="Lux T."/>
            <person name="Spannagl M."/>
            <person name="Mayer K.F.X."/>
            <person name="Baldrich P."/>
            <person name="Meyers B.C."/>
            <person name="Huo N."/>
            <person name="Gu Y.Q."/>
            <person name="Zhou H."/>
            <person name="Devos K.M."/>
            <person name="Bennetzen J.L."/>
            <person name="Unver T."/>
            <person name="Budak H."/>
            <person name="Gulick P.J."/>
            <person name="Galiba G."/>
            <person name="Kalapos B."/>
            <person name="Nelson D.R."/>
            <person name="Li P."/>
            <person name="You F.M."/>
            <person name="Luo M.C."/>
            <person name="Dvorak J."/>
        </authorList>
    </citation>
    <scope>NUCLEOTIDE SEQUENCE [LARGE SCALE GENOMIC DNA]</scope>
    <source>
        <strain evidence="12">cv. AL8/78</strain>
    </source>
</reference>
<reference evidence="12" key="4">
    <citation type="submission" date="2019-03" db="UniProtKB">
        <authorList>
            <consortium name="EnsemblPlants"/>
        </authorList>
    </citation>
    <scope>IDENTIFICATION</scope>
</reference>
<evidence type="ECO:0000256" key="5">
    <source>
        <dbReference type="ARBA" id="ARBA00022989"/>
    </source>
</evidence>
<reference evidence="12" key="3">
    <citation type="journal article" date="2017" name="Nature">
        <title>Genome sequence of the progenitor of the wheat D genome Aegilops tauschii.</title>
        <authorList>
            <person name="Luo M.C."/>
            <person name="Gu Y.Q."/>
            <person name="Puiu D."/>
            <person name="Wang H."/>
            <person name="Twardziok S.O."/>
            <person name="Deal K.R."/>
            <person name="Huo N."/>
            <person name="Zhu T."/>
            <person name="Wang L."/>
            <person name="Wang Y."/>
            <person name="McGuire P.E."/>
            <person name="Liu S."/>
            <person name="Long H."/>
            <person name="Ramasamy R.K."/>
            <person name="Rodriguez J.C."/>
            <person name="Van S.L."/>
            <person name="Yuan L."/>
            <person name="Wang Z."/>
            <person name="Xia Z."/>
            <person name="Xiao L."/>
            <person name="Anderson O.D."/>
            <person name="Ouyang S."/>
            <person name="Liang Y."/>
            <person name="Zimin A.V."/>
            <person name="Pertea G."/>
            <person name="Qi P."/>
            <person name="Bennetzen J.L."/>
            <person name="Dai X."/>
            <person name="Dawson M.W."/>
            <person name="Muller H.G."/>
            <person name="Kugler K."/>
            <person name="Rivarola-Duarte L."/>
            <person name="Spannagl M."/>
            <person name="Mayer K.F.X."/>
            <person name="Lu F.H."/>
            <person name="Bevan M.W."/>
            <person name="Leroy P."/>
            <person name="Li P."/>
            <person name="You F.M."/>
            <person name="Sun Q."/>
            <person name="Liu Z."/>
            <person name="Lyons E."/>
            <person name="Wicker T."/>
            <person name="Salzberg S.L."/>
            <person name="Devos K.M."/>
            <person name="Dvorak J."/>
        </authorList>
    </citation>
    <scope>NUCLEOTIDE SEQUENCE [LARGE SCALE GENOMIC DNA]</scope>
    <source>
        <strain evidence="12">cv. AL8/78</strain>
    </source>
</reference>
<dbReference type="PANTHER" id="PTHR47955:SF8">
    <property type="entry name" value="CYTOCHROME P450 71D11-LIKE"/>
    <property type="match status" value="1"/>
</dbReference>
<dbReference type="InterPro" id="IPR036396">
    <property type="entry name" value="Cyt_P450_sf"/>
</dbReference>
<feature type="transmembrane region" description="Helical" evidence="11">
    <location>
        <begin position="12"/>
        <end position="31"/>
    </location>
</feature>
<keyword evidence="7 9" id="KW-0408">Iron</keyword>
<organism evidence="12 13">
    <name type="scientific">Aegilops tauschii subsp. strangulata</name>
    <name type="common">Goatgrass</name>
    <dbReference type="NCBI Taxonomy" id="200361"/>
    <lineage>
        <taxon>Eukaryota</taxon>
        <taxon>Viridiplantae</taxon>
        <taxon>Streptophyta</taxon>
        <taxon>Embryophyta</taxon>
        <taxon>Tracheophyta</taxon>
        <taxon>Spermatophyta</taxon>
        <taxon>Magnoliopsida</taxon>
        <taxon>Liliopsida</taxon>
        <taxon>Poales</taxon>
        <taxon>Poaceae</taxon>
        <taxon>BOP clade</taxon>
        <taxon>Pooideae</taxon>
        <taxon>Triticodae</taxon>
        <taxon>Triticeae</taxon>
        <taxon>Triticinae</taxon>
        <taxon>Aegilops</taxon>
    </lineage>
</organism>
<dbReference type="PRINTS" id="PR00385">
    <property type="entry name" value="P450"/>
</dbReference>
<dbReference type="PANTHER" id="PTHR47955">
    <property type="entry name" value="CYTOCHROME P450 FAMILY 71 PROTEIN"/>
    <property type="match status" value="1"/>
</dbReference>
<evidence type="ECO:0000256" key="9">
    <source>
        <dbReference type="PIRSR" id="PIRSR602401-1"/>
    </source>
</evidence>
<dbReference type="AlphaFoldDB" id="A0A453AAC1"/>
<keyword evidence="4 9" id="KW-0479">Metal-binding</keyword>
<keyword evidence="11" id="KW-0472">Membrane</keyword>
<keyword evidence="13" id="KW-1185">Reference proteome</keyword>
<evidence type="ECO:0000256" key="8">
    <source>
        <dbReference type="ARBA" id="ARBA00023033"/>
    </source>
</evidence>
<evidence type="ECO:0000313" key="13">
    <source>
        <dbReference type="Proteomes" id="UP000015105"/>
    </source>
</evidence>
<dbReference type="GO" id="GO:0016705">
    <property type="term" value="F:oxidoreductase activity, acting on paired donors, with incorporation or reduction of molecular oxygen"/>
    <property type="evidence" value="ECO:0007669"/>
    <property type="project" value="InterPro"/>
</dbReference>
<evidence type="ECO:0000256" key="1">
    <source>
        <dbReference type="ARBA" id="ARBA00010617"/>
    </source>
</evidence>
<comment type="similarity">
    <text evidence="1 10">Belongs to the cytochrome P450 family.</text>
</comment>
<dbReference type="FunFam" id="1.10.630.10:FF:000043">
    <property type="entry name" value="Cytochrome P450 99A2"/>
    <property type="match status" value="1"/>
</dbReference>
<dbReference type="GO" id="GO:0005506">
    <property type="term" value="F:iron ion binding"/>
    <property type="evidence" value="ECO:0007669"/>
    <property type="project" value="InterPro"/>
</dbReference>
<evidence type="ECO:0000256" key="3">
    <source>
        <dbReference type="ARBA" id="ARBA00022692"/>
    </source>
</evidence>
<reference evidence="13" key="2">
    <citation type="journal article" date="2017" name="Nat. Plants">
        <title>The Aegilops tauschii genome reveals multiple impacts of transposons.</title>
        <authorList>
            <person name="Zhao G."/>
            <person name="Zou C."/>
            <person name="Li K."/>
            <person name="Wang K."/>
            <person name="Li T."/>
            <person name="Gao L."/>
            <person name="Zhang X."/>
            <person name="Wang H."/>
            <person name="Yang Z."/>
            <person name="Liu X."/>
            <person name="Jiang W."/>
            <person name="Mao L."/>
            <person name="Kong X."/>
            <person name="Jiao Y."/>
            <person name="Jia J."/>
        </authorList>
    </citation>
    <scope>NUCLEOTIDE SEQUENCE [LARGE SCALE GENOMIC DNA]</scope>
    <source>
        <strain evidence="13">cv. AL8/78</strain>
    </source>
</reference>
<keyword evidence="5 11" id="KW-1133">Transmembrane helix</keyword>
<dbReference type="InterPro" id="IPR001128">
    <property type="entry name" value="Cyt_P450"/>
</dbReference>
<dbReference type="GO" id="GO:0004497">
    <property type="term" value="F:monooxygenase activity"/>
    <property type="evidence" value="ECO:0007669"/>
    <property type="project" value="UniProtKB-KW"/>
</dbReference>
<dbReference type="PRINTS" id="PR00463">
    <property type="entry name" value="EP450I"/>
</dbReference>
<evidence type="ECO:0000256" key="6">
    <source>
        <dbReference type="ARBA" id="ARBA00023002"/>
    </source>
</evidence>
<dbReference type="STRING" id="200361.A0A453AAC1"/>
<keyword evidence="6 10" id="KW-0560">Oxidoreductase</keyword>
<evidence type="ECO:0000256" key="10">
    <source>
        <dbReference type="RuleBase" id="RU000461"/>
    </source>
</evidence>
<evidence type="ECO:0000256" key="11">
    <source>
        <dbReference type="SAM" id="Phobius"/>
    </source>
</evidence>
<keyword evidence="8 10" id="KW-0503">Monooxygenase</keyword>
<feature type="binding site" description="axial binding residue" evidence="9">
    <location>
        <position position="449"/>
    </location>
    <ligand>
        <name>heme</name>
        <dbReference type="ChEBI" id="CHEBI:30413"/>
    </ligand>
    <ligandPart>
        <name>Fe</name>
        <dbReference type="ChEBI" id="CHEBI:18248"/>
    </ligandPart>
</feature>
<dbReference type="CDD" id="cd11072">
    <property type="entry name" value="CYP71-like"/>
    <property type="match status" value="1"/>
</dbReference>
<protein>
    <recommendedName>
        <fullName evidence="14">Cytochrome P450 99A2</fullName>
    </recommendedName>
</protein>
<evidence type="ECO:0000313" key="12">
    <source>
        <dbReference type="EnsemblPlants" id="AET2Gv20050100.1"/>
    </source>
</evidence>
<dbReference type="InterPro" id="IPR002401">
    <property type="entry name" value="Cyt_P450_E_grp-I"/>
</dbReference>
<dbReference type="Gene3D" id="1.10.630.10">
    <property type="entry name" value="Cytochrome P450"/>
    <property type="match status" value="1"/>
</dbReference>
<dbReference type="InterPro" id="IPR017972">
    <property type="entry name" value="Cyt_P450_CS"/>
</dbReference>
<proteinExistence type="inferred from homology"/>
<dbReference type="EnsemblPlants" id="AET2Gv20050100.1">
    <property type="protein sequence ID" value="AET2Gv20050100.1"/>
    <property type="gene ID" value="AET2Gv20050100"/>
</dbReference>
<dbReference type="GO" id="GO:0020037">
    <property type="term" value="F:heme binding"/>
    <property type="evidence" value="ECO:0007669"/>
    <property type="project" value="InterPro"/>
</dbReference>